<dbReference type="SUPFAM" id="SSF56281">
    <property type="entry name" value="Metallo-hydrolase/oxidoreductase"/>
    <property type="match status" value="1"/>
</dbReference>
<evidence type="ECO:0000313" key="2">
    <source>
        <dbReference type="EMBL" id="OBI08945.1"/>
    </source>
</evidence>
<dbReference type="EMBL" id="LZJY01000057">
    <property type="protein sequence ID" value="OBI08945.1"/>
    <property type="molecule type" value="Genomic_DNA"/>
</dbReference>
<evidence type="ECO:0000313" key="3">
    <source>
        <dbReference type="Proteomes" id="UP000092207"/>
    </source>
</evidence>
<reference evidence="2 3" key="1">
    <citation type="submission" date="2016-06" db="EMBL/GenBank/DDBJ databases">
        <authorList>
            <person name="Kjaerup R.B."/>
            <person name="Dalgaard T.S."/>
            <person name="Juul-Madsen H.R."/>
        </authorList>
    </citation>
    <scope>NUCLEOTIDE SEQUENCE [LARGE SCALE GENOMIC DNA]</scope>
    <source>
        <strain evidence="2 3">E2838</strain>
    </source>
</reference>
<gene>
    <name evidence="2" type="ORF">A5679_00415</name>
</gene>
<sequence>MDITVTFVGNATTLIAAGGLTLLTDPNFLHRGQHAYLGHGLVSRRLKEPALRIDEFPPVDAIVLSHMHGDHWDRVAQKGLDHDLPVVTTPHAATRLHRRGFANAHGLSTWGQHKITKGGTTITMTSLPGRHGPGWTQRLLPPVMGTMLEFAADDGSPRRRLYISGDTVLVGELKEIPARFDPIDVGVLHLGGTRLPAGPRLPFGLTVTMDGRQGAELVAMLTLPKAVPVHFDDYGVFASPLADFTGEMRRRNMADRIVEVARGASVTI</sequence>
<dbReference type="InterPro" id="IPR036866">
    <property type="entry name" value="RibonucZ/Hydroxyglut_hydro"/>
</dbReference>
<dbReference type="Pfam" id="PF12706">
    <property type="entry name" value="Lactamase_B_2"/>
    <property type="match status" value="1"/>
</dbReference>
<organism evidence="2 3">
    <name type="scientific">Mycobacterium scrofulaceum</name>
    <dbReference type="NCBI Taxonomy" id="1783"/>
    <lineage>
        <taxon>Bacteria</taxon>
        <taxon>Bacillati</taxon>
        <taxon>Actinomycetota</taxon>
        <taxon>Actinomycetes</taxon>
        <taxon>Mycobacteriales</taxon>
        <taxon>Mycobacteriaceae</taxon>
        <taxon>Mycobacterium</taxon>
    </lineage>
</organism>
<dbReference type="InterPro" id="IPR050114">
    <property type="entry name" value="UPF0173_UPF0282_UlaG_hydrolase"/>
</dbReference>
<proteinExistence type="predicted"/>
<accession>A0A1A2W6T4</accession>
<dbReference type="PANTHER" id="PTHR43546:SF7">
    <property type="entry name" value="METALLO-BETA-LACTAMASE DOMAIN-CONTAINING PROTEIN"/>
    <property type="match status" value="1"/>
</dbReference>
<dbReference type="RefSeq" id="WP_067301701.1">
    <property type="nucleotide sequence ID" value="NZ_LZJY01000057.1"/>
</dbReference>
<comment type="caution">
    <text evidence="2">The sequence shown here is derived from an EMBL/GenBank/DDBJ whole genome shotgun (WGS) entry which is preliminary data.</text>
</comment>
<dbReference type="Proteomes" id="UP000092207">
    <property type="component" value="Unassembled WGS sequence"/>
</dbReference>
<keyword evidence="2" id="KW-0378">Hydrolase</keyword>
<evidence type="ECO:0000259" key="1">
    <source>
        <dbReference type="Pfam" id="PF12706"/>
    </source>
</evidence>
<dbReference type="AlphaFoldDB" id="A0A1A2W6T4"/>
<name>A0A1A2W6T4_MYCSC</name>
<dbReference type="PANTHER" id="PTHR43546">
    <property type="entry name" value="UPF0173 METAL-DEPENDENT HYDROLASE MJ1163-RELATED"/>
    <property type="match status" value="1"/>
</dbReference>
<feature type="domain" description="Metallo-beta-lactamase" evidence="1">
    <location>
        <begin position="39"/>
        <end position="231"/>
    </location>
</feature>
<dbReference type="Gene3D" id="3.60.15.10">
    <property type="entry name" value="Ribonuclease Z/Hydroxyacylglutathione hydrolase-like"/>
    <property type="match status" value="1"/>
</dbReference>
<dbReference type="GO" id="GO:0016787">
    <property type="term" value="F:hydrolase activity"/>
    <property type="evidence" value="ECO:0007669"/>
    <property type="project" value="UniProtKB-KW"/>
</dbReference>
<dbReference type="InterPro" id="IPR001279">
    <property type="entry name" value="Metallo-B-lactamas"/>
</dbReference>
<protein>
    <submittedName>
        <fullName evidence="2">MBL fold metallo-hydrolase</fullName>
    </submittedName>
</protein>